<evidence type="ECO:0000313" key="2">
    <source>
        <dbReference type="Proteomes" id="UP001234202"/>
    </source>
</evidence>
<keyword evidence="2" id="KW-1185">Reference proteome</keyword>
<evidence type="ECO:0000313" key="1">
    <source>
        <dbReference type="EMBL" id="KAJ9121138.1"/>
    </source>
</evidence>
<dbReference type="EMBL" id="JASBWV010000018">
    <property type="protein sequence ID" value="KAJ9121138.1"/>
    <property type="molecule type" value="Genomic_DNA"/>
</dbReference>
<name>A0ACC2XBE3_9TREE</name>
<comment type="caution">
    <text evidence="1">The sequence shown here is derived from an EMBL/GenBank/DDBJ whole genome shotgun (WGS) entry which is preliminary data.</text>
</comment>
<dbReference type="Proteomes" id="UP001234202">
    <property type="component" value="Unassembled WGS sequence"/>
</dbReference>
<proteinExistence type="predicted"/>
<organism evidence="1 2">
    <name type="scientific">Naganishia onofrii</name>
    <dbReference type="NCBI Taxonomy" id="1851511"/>
    <lineage>
        <taxon>Eukaryota</taxon>
        <taxon>Fungi</taxon>
        <taxon>Dikarya</taxon>
        <taxon>Basidiomycota</taxon>
        <taxon>Agaricomycotina</taxon>
        <taxon>Tremellomycetes</taxon>
        <taxon>Filobasidiales</taxon>
        <taxon>Filobasidiaceae</taxon>
        <taxon>Naganishia</taxon>
    </lineage>
</organism>
<reference evidence="1" key="1">
    <citation type="submission" date="2023-04" db="EMBL/GenBank/DDBJ databases">
        <title>Draft Genome sequencing of Naganishia species isolated from polar environments using Oxford Nanopore Technology.</title>
        <authorList>
            <person name="Leo P."/>
            <person name="Venkateswaran K."/>
        </authorList>
    </citation>
    <scope>NUCLEOTIDE SEQUENCE</scope>
    <source>
        <strain evidence="1">DBVPG 5303</strain>
    </source>
</reference>
<sequence length="1096" mass="119981">MQPYVGEPEVQGCGDDMEEEEGAEDVGLEAGVDNLGNVNEPPFVRNKEAWIGAEPEHPSRRPSLLSHLSHLSITSTETTEGTSSEGNTFSVNSQDSGPNLRLSTNSRSAPDDTAPDGTNQVTRSELKDGEEVFNNGSDSGTGGAPTSTHPPTSAYPPTSLSSLAHSILTPALSPPDTEPPLGAANIPRTPRDGKDPPSAQTKSDAKVVSPASDGSGTVFASNEGEPEKSIIAQPVGLDITALPPSVSTSIKNTRRHSEILELRPEDVIHDWKDEKEPEVYRHVYEHRKEIKERSRFRPPAVTPREVPDYLSFSTQFGSSHNRSTKGKERERLLADDFDLLQEDFSLSEGRFGRGKSLEQDRSPQSHTSSEHERAQFDAAIRAHQKSVHFQPRTIRPRNSAKAADSSSTKFPDRGQQHQAMSAQPPNSSTSQHSPHPLAHERKQSLNRRPSTKRAQSHVMSWDMALLSPAPQNDLVEENQPDRESKALGSARFAGDAALDLNIIEQAFTAAINTTDPSREVVVEGAIVLPINTAGEPQPSSPSAATVSSVSSTASRRQFTSYRGPSLPEIQASSTHAELFYLAFGNGGSSSRQSLTGSTVQKKRERAENDKADKELRATEKAERKERRQQPYNVDFEPPVTADATTESQSESVTEGYGTSVDNSGTSDHAEMETMSWDEAAADAEERRRIRGESRAKRREKQSRSPEPIISAAVIMPVTGKVILTKDGQLLSNDPEAQPATSQKLNTDMPVSETSSGSFVRGPKVQNTGETLRPHGTFTTARHPSMTIHTDAIRARALVTDERFDTINSDQLQAAADAGDQIAEAHLRQRQRRSRLLTSQELIPADAMKAERPLRKRHVKSEGSARRKSSSTDSAISTPPRKLTSPVMQTIQEDGVVNVAESELFLDVARLTSRQVERERALNRAQDARDKGLATESVGNQRARADAAQRTRVRESVRKANAITDTNAPQEESDMISAMSSFGISYESSRRPSVDNSLDPLAPEESKDQRREAHQRRKRMRRKLEHDRVVRETPVAEYSNPFDSYLGGLQQEKKDVDQMSRVAEPICEEDEEEDTQNTTNDSAVLGATAADPASGEG</sequence>
<protein>
    <submittedName>
        <fullName evidence="1">Uncharacterized protein</fullName>
    </submittedName>
</protein>
<gene>
    <name evidence="1" type="ORF">QFC24_004811</name>
</gene>
<accession>A0ACC2XBE3</accession>